<evidence type="ECO:0000313" key="3">
    <source>
        <dbReference type="Proteomes" id="UP000594464"/>
    </source>
</evidence>
<evidence type="ECO:0000256" key="1">
    <source>
        <dbReference type="SAM" id="MobiDB-lite"/>
    </source>
</evidence>
<dbReference type="AlphaFoldDB" id="A0A7T0C439"/>
<feature type="region of interest" description="Disordered" evidence="1">
    <location>
        <begin position="1"/>
        <end position="29"/>
    </location>
</feature>
<dbReference type="Proteomes" id="UP000594464">
    <property type="component" value="Chromosome"/>
</dbReference>
<evidence type="ECO:0000313" key="2">
    <source>
        <dbReference type="EMBL" id="QPJ66113.1"/>
    </source>
</evidence>
<proteinExistence type="predicted"/>
<accession>A0A7T0C439</accession>
<name>A0A7T0C439_9BACT</name>
<protein>
    <submittedName>
        <fullName evidence="2">Uncharacterized protein</fullName>
    </submittedName>
</protein>
<dbReference type="KEGG" id="nva:G3M78_12200"/>
<feature type="compositionally biased region" description="Polar residues" evidence="1">
    <location>
        <begin position="13"/>
        <end position="24"/>
    </location>
</feature>
<reference evidence="3" key="1">
    <citation type="submission" date="2020-02" db="EMBL/GenBank/DDBJ databases">
        <title>Genomic and physiological characterization of two novel Nitrospinaceae genera.</title>
        <authorList>
            <person name="Mueller A.J."/>
            <person name="Jung M.-Y."/>
            <person name="Strachan C.R."/>
            <person name="Herbold C.W."/>
            <person name="Kirkegaard R.H."/>
            <person name="Daims H."/>
        </authorList>
    </citation>
    <scope>NUCLEOTIDE SEQUENCE [LARGE SCALE GENOMIC DNA]</scope>
</reference>
<sequence>MSGLKSALDLSMERTSNQAASKLSDSQKKEISEIRLEYKAKIADKEVILETKLKHVGDRTPPEQIHQVVEELKQAFVTDKSALEEEMEAKVDAVKKRKK</sequence>
<organism evidence="2 3">
    <name type="scientific">Candidatus Nitrohelix vancouverensis</name>
    <dbReference type="NCBI Taxonomy" id="2705534"/>
    <lineage>
        <taxon>Bacteria</taxon>
        <taxon>Pseudomonadati</taxon>
        <taxon>Nitrospinota/Tectimicrobiota group</taxon>
        <taxon>Nitrospinota</taxon>
        <taxon>Nitrospinia</taxon>
        <taxon>Nitrospinales</taxon>
        <taxon>Nitrospinaceae</taxon>
        <taxon>Candidatus Nitrohelix</taxon>
    </lineage>
</organism>
<dbReference type="EMBL" id="CP048620">
    <property type="protein sequence ID" value="QPJ66113.1"/>
    <property type="molecule type" value="Genomic_DNA"/>
</dbReference>
<gene>
    <name evidence="2" type="ORF">G3M78_12200</name>
</gene>